<evidence type="ECO:0000259" key="4">
    <source>
        <dbReference type="Pfam" id="PF02826"/>
    </source>
</evidence>
<dbReference type="InterPro" id="IPR036291">
    <property type="entry name" value="NAD(P)-bd_dom_sf"/>
</dbReference>
<dbReference type="RefSeq" id="WP_263050921.1">
    <property type="nucleotide sequence ID" value="NZ_CP106735.1"/>
</dbReference>
<dbReference type="SUPFAM" id="SSF52283">
    <property type="entry name" value="Formate/glycerate dehydrogenase catalytic domain-like"/>
    <property type="match status" value="1"/>
</dbReference>
<dbReference type="InterPro" id="IPR050857">
    <property type="entry name" value="D-2-hydroxyacid_DH"/>
</dbReference>
<dbReference type="EMBL" id="CP106735">
    <property type="protein sequence ID" value="UXX79178.1"/>
    <property type="molecule type" value="Genomic_DNA"/>
</dbReference>
<feature type="domain" description="D-isomer specific 2-hydroxyacid dehydrogenase NAD-binding" evidence="4">
    <location>
        <begin position="108"/>
        <end position="289"/>
    </location>
</feature>
<dbReference type="Pfam" id="PF02826">
    <property type="entry name" value="2-Hacid_dh_C"/>
    <property type="match status" value="1"/>
</dbReference>
<dbReference type="PANTHER" id="PTHR42789:SF1">
    <property type="entry name" value="D-ISOMER SPECIFIC 2-HYDROXYACID DEHYDROGENASE FAMILY PROTEIN (AFU_ORTHOLOGUE AFUA_6G10090)"/>
    <property type="match status" value="1"/>
</dbReference>
<dbReference type="Proteomes" id="UP001062165">
    <property type="component" value="Chromosome"/>
</dbReference>
<dbReference type="PROSITE" id="PS00670">
    <property type="entry name" value="D_2_HYDROXYACID_DH_2"/>
    <property type="match status" value="1"/>
</dbReference>
<dbReference type="SUPFAM" id="SSF51735">
    <property type="entry name" value="NAD(P)-binding Rossmann-fold domains"/>
    <property type="match status" value="1"/>
</dbReference>
<proteinExistence type="inferred from homology"/>
<keyword evidence="2" id="KW-0560">Oxidoreductase</keyword>
<dbReference type="InterPro" id="IPR029753">
    <property type="entry name" value="D-isomer_DH_CS"/>
</dbReference>
<accession>A0ABY6CZ86</accession>
<evidence type="ECO:0000256" key="2">
    <source>
        <dbReference type="ARBA" id="ARBA00023002"/>
    </source>
</evidence>
<sequence>MSNRRILIIDEMHDSISPLLTQAGFEPVYAPKISRKEMMQHKVQFVGFVVRSKTTIDRELLEGQTELKFIARAGAGVDQVDVPYLASRNITLLNAPEGNRDALGEHVLGMLLCLSNNLRHADMEVRNKVWDREGNRGFEISGKTVGLLGYGYMGSAVAEKLAGFGCRVIAYDKYKENYGDLYAEQVAMEDIFEQSDIFSLHVPLTTETKCLVDLEYLRKFKKPIVFINAARGEVVPLKDLLDALDEGTVRMAALDVLENEKLSFLKDDQAITFNRLIKNDRVLLSPHVGGWSFESYQKINEVLVDKIKQLDLP</sequence>
<gene>
    <name evidence="5" type="ORF">N7E81_17635</name>
</gene>
<dbReference type="PANTHER" id="PTHR42789">
    <property type="entry name" value="D-ISOMER SPECIFIC 2-HYDROXYACID DEHYDROGENASE FAMILY PROTEIN (AFU_ORTHOLOGUE AFUA_6G10090)"/>
    <property type="match status" value="1"/>
</dbReference>
<organism evidence="5 6">
    <name type="scientific">Reichenbachiella carrageenanivorans</name>
    <dbReference type="NCBI Taxonomy" id="2979869"/>
    <lineage>
        <taxon>Bacteria</taxon>
        <taxon>Pseudomonadati</taxon>
        <taxon>Bacteroidota</taxon>
        <taxon>Cytophagia</taxon>
        <taxon>Cytophagales</taxon>
        <taxon>Reichenbachiellaceae</taxon>
        <taxon>Reichenbachiella</taxon>
    </lineage>
</organism>
<keyword evidence="3" id="KW-0520">NAD</keyword>
<dbReference type="Gene3D" id="3.40.50.720">
    <property type="entry name" value="NAD(P)-binding Rossmann-like Domain"/>
    <property type="match status" value="2"/>
</dbReference>
<reference evidence="5" key="1">
    <citation type="submission" date="2022-10" db="EMBL/GenBank/DDBJ databases">
        <title>Comparative genomics and taxonomic characterization of three novel marine species of genus Reichenbachiella exhibiting antioxidant and polysaccharide degradation activities.</title>
        <authorList>
            <person name="Muhammad N."/>
            <person name="Lee Y.-J."/>
            <person name="Ko J."/>
            <person name="Kim S.-G."/>
        </authorList>
    </citation>
    <scope>NUCLEOTIDE SEQUENCE</scope>
    <source>
        <strain evidence="5">Wsw4-B4</strain>
    </source>
</reference>
<keyword evidence="6" id="KW-1185">Reference proteome</keyword>
<evidence type="ECO:0000256" key="1">
    <source>
        <dbReference type="ARBA" id="ARBA00005854"/>
    </source>
</evidence>
<comment type="similarity">
    <text evidence="1">Belongs to the D-isomer specific 2-hydroxyacid dehydrogenase family.</text>
</comment>
<protein>
    <submittedName>
        <fullName evidence="5">Phosphoglycerate dehydrogenase</fullName>
    </submittedName>
</protein>
<name>A0ABY6CZ86_9BACT</name>
<evidence type="ECO:0000313" key="6">
    <source>
        <dbReference type="Proteomes" id="UP001062165"/>
    </source>
</evidence>
<evidence type="ECO:0000256" key="3">
    <source>
        <dbReference type="ARBA" id="ARBA00023027"/>
    </source>
</evidence>
<evidence type="ECO:0000313" key="5">
    <source>
        <dbReference type="EMBL" id="UXX79178.1"/>
    </source>
</evidence>
<dbReference type="InterPro" id="IPR006140">
    <property type="entry name" value="D-isomer_DH_NAD-bd"/>
</dbReference>